<dbReference type="InterPro" id="IPR019358">
    <property type="entry name" value="NEMP_fam"/>
</dbReference>
<comment type="subcellular location">
    <subcellularLocation>
        <location evidence="1">Nucleus inner membrane</location>
        <topology evidence="1">Multi-pass membrane protein</topology>
        <orientation evidence="1">Nucleoplasmic side</orientation>
    </subcellularLocation>
</comment>
<protein>
    <submittedName>
        <fullName evidence="10">Uncharacterized protein</fullName>
    </submittedName>
</protein>
<feature type="transmembrane region" description="Helical" evidence="8">
    <location>
        <begin position="289"/>
        <end position="305"/>
    </location>
</feature>
<organism evidence="10">
    <name type="scientific">Noccaea caerulescens</name>
    <name type="common">Alpine penny-cress</name>
    <name type="synonym">Thlaspi caerulescens</name>
    <dbReference type="NCBI Taxonomy" id="107243"/>
    <lineage>
        <taxon>Eukaryota</taxon>
        <taxon>Viridiplantae</taxon>
        <taxon>Streptophyta</taxon>
        <taxon>Embryophyta</taxon>
        <taxon>Tracheophyta</taxon>
        <taxon>Spermatophyta</taxon>
        <taxon>Magnoliopsida</taxon>
        <taxon>eudicotyledons</taxon>
        <taxon>Gunneridae</taxon>
        <taxon>Pentapetalae</taxon>
        <taxon>rosids</taxon>
        <taxon>malvids</taxon>
        <taxon>Brassicales</taxon>
        <taxon>Brassicaceae</taxon>
        <taxon>Coluteocarpeae</taxon>
        <taxon>Noccaea</taxon>
    </lineage>
</organism>
<evidence type="ECO:0000256" key="2">
    <source>
        <dbReference type="ARBA" id="ARBA00005748"/>
    </source>
</evidence>
<evidence type="ECO:0000256" key="9">
    <source>
        <dbReference type="SAM" id="SignalP"/>
    </source>
</evidence>
<reference evidence="10" key="1">
    <citation type="submission" date="2016-07" db="EMBL/GenBank/DDBJ databases">
        <title>De novo transcriptome assembly of four accessions of the metal hyperaccumulator plant Noccaea caerulescens.</title>
        <authorList>
            <person name="Blande D."/>
            <person name="Halimaa P."/>
            <person name="Tervahauta A.I."/>
            <person name="Aarts M.G."/>
            <person name="Karenlampi S.O."/>
        </authorList>
    </citation>
    <scope>NUCLEOTIDE SEQUENCE</scope>
</reference>
<feature type="transmembrane region" description="Helical" evidence="8">
    <location>
        <begin position="259"/>
        <end position="277"/>
    </location>
</feature>
<evidence type="ECO:0000256" key="4">
    <source>
        <dbReference type="ARBA" id="ARBA00022729"/>
    </source>
</evidence>
<name>A0A1J3GJ01_NOCCA</name>
<gene>
    <name evidence="10" type="ORF">LE_TR17169_c1_g1_i1_g.54866</name>
</gene>
<feature type="transmembrane region" description="Helical" evidence="8">
    <location>
        <begin position="215"/>
        <end position="239"/>
    </location>
</feature>
<feature type="signal peptide" evidence="9">
    <location>
        <begin position="1"/>
        <end position="24"/>
    </location>
</feature>
<evidence type="ECO:0000256" key="1">
    <source>
        <dbReference type="ARBA" id="ARBA00004575"/>
    </source>
</evidence>
<evidence type="ECO:0000256" key="6">
    <source>
        <dbReference type="ARBA" id="ARBA00023136"/>
    </source>
</evidence>
<keyword evidence="6 8" id="KW-0472">Membrane</keyword>
<dbReference type="PANTHER" id="PTHR31587:SF4">
    <property type="entry name" value="TRANSMEMBRANE PROTEIN (DUF2215)"/>
    <property type="match status" value="1"/>
</dbReference>
<evidence type="ECO:0000256" key="8">
    <source>
        <dbReference type="SAM" id="Phobius"/>
    </source>
</evidence>
<comment type="similarity">
    <text evidence="2">Belongs to the NEMP family.</text>
</comment>
<dbReference type="GO" id="GO:0005637">
    <property type="term" value="C:nuclear inner membrane"/>
    <property type="evidence" value="ECO:0007669"/>
    <property type="project" value="UniProtKB-SubCell"/>
</dbReference>
<keyword evidence="7" id="KW-0539">Nucleus</keyword>
<keyword evidence="5 8" id="KW-1133">Transmembrane helix</keyword>
<keyword evidence="3 8" id="KW-0812">Transmembrane</keyword>
<evidence type="ECO:0000256" key="3">
    <source>
        <dbReference type="ARBA" id="ARBA00022692"/>
    </source>
</evidence>
<feature type="chain" id="PRO_5009622280" evidence="9">
    <location>
        <begin position="25"/>
        <end position="341"/>
    </location>
</feature>
<dbReference type="Pfam" id="PF10225">
    <property type="entry name" value="NEMP"/>
    <property type="match status" value="1"/>
</dbReference>
<dbReference type="EMBL" id="GEVL01021671">
    <property type="protein sequence ID" value="JAU55670.1"/>
    <property type="molecule type" value="Transcribed_RNA"/>
</dbReference>
<sequence length="341" mass="37838">MAAAYLLLLRVIGTLFALSSLVSSDQVIVVGETKEIQFSPSLEVKASPGLKPEITTLCERIHIHGIPRFEHMHKYAYSLKLTLSVSSAEDDIQHVCFHRNLTREIGMCPLYGWKKVFNGLWIGAMSPFDQKIIDVRAASSSTVVALKVSIVEEWFVFRIACLVIGTLLVSSASTLCTSLAFYYAITFSVGYVLVALLLLNLLFNHLPSGRTPSGLFINSSLVAFVGVVVYHSSALYLYMLRLMGIDQEMEMLLKLLLLWYAYLSGTSFAIISMRGLLVNQDGSIDIQTSHFLSWSFWIIGCLLILQSSVDYLLAGGALITVILVSVLVKKITRWTSSLHQK</sequence>
<feature type="transmembrane region" description="Helical" evidence="8">
    <location>
        <begin position="180"/>
        <end position="203"/>
    </location>
</feature>
<accession>A0A1J3GJ01</accession>
<feature type="transmembrane region" description="Helical" evidence="8">
    <location>
        <begin position="311"/>
        <end position="328"/>
    </location>
</feature>
<proteinExistence type="inferred from homology"/>
<dbReference type="PANTHER" id="PTHR31587">
    <property type="entry name" value="TRANSMEMBRANE PROTEIN (DUF2215)"/>
    <property type="match status" value="1"/>
</dbReference>
<evidence type="ECO:0000256" key="5">
    <source>
        <dbReference type="ARBA" id="ARBA00022989"/>
    </source>
</evidence>
<evidence type="ECO:0000256" key="7">
    <source>
        <dbReference type="ARBA" id="ARBA00023242"/>
    </source>
</evidence>
<dbReference type="AlphaFoldDB" id="A0A1J3GJ01"/>
<keyword evidence="4 9" id="KW-0732">Signal</keyword>
<evidence type="ECO:0000313" key="10">
    <source>
        <dbReference type="EMBL" id="JAU55670.1"/>
    </source>
</evidence>